<evidence type="ECO:0000256" key="1">
    <source>
        <dbReference type="ARBA" id="ARBA00007768"/>
    </source>
</evidence>
<dbReference type="FunFam" id="3.20.20.380:FF:000001">
    <property type="entry name" value="Copper homeostasis protein CutC"/>
    <property type="match status" value="1"/>
</dbReference>
<name>A0A9D9IZV6_9BACT</name>
<dbReference type="PANTHER" id="PTHR12598">
    <property type="entry name" value="COPPER HOMEOSTASIS PROTEIN CUTC"/>
    <property type="match status" value="1"/>
</dbReference>
<reference evidence="3" key="2">
    <citation type="journal article" date="2021" name="PeerJ">
        <title>Extensive microbial diversity within the chicken gut microbiome revealed by metagenomics and culture.</title>
        <authorList>
            <person name="Gilroy R."/>
            <person name="Ravi A."/>
            <person name="Getino M."/>
            <person name="Pursley I."/>
            <person name="Horton D.L."/>
            <person name="Alikhan N.F."/>
            <person name="Baker D."/>
            <person name="Gharbi K."/>
            <person name="Hall N."/>
            <person name="Watson M."/>
            <person name="Adriaenssens E.M."/>
            <person name="Foster-Nyarko E."/>
            <person name="Jarju S."/>
            <person name="Secka A."/>
            <person name="Antonio M."/>
            <person name="Oren A."/>
            <person name="Chaudhuri R.R."/>
            <person name="La Ragione R."/>
            <person name="Hildebrand F."/>
            <person name="Pallen M.J."/>
        </authorList>
    </citation>
    <scope>NUCLEOTIDE SEQUENCE</scope>
    <source>
        <strain evidence="3">B3-2255</strain>
    </source>
</reference>
<dbReference type="Gene3D" id="3.20.20.380">
    <property type="entry name" value="Copper homeostasis (CutC) domain"/>
    <property type="match status" value="1"/>
</dbReference>
<dbReference type="AlphaFoldDB" id="A0A9D9IZV6"/>
<accession>A0A9D9IZV6</accession>
<comment type="subcellular location">
    <subcellularLocation>
        <location evidence="2">Cytoplasm</location>
    </subcellularLocation>
</comment>
<comment type="similarity">
    <text evidence="1 2">Belongs to the CutC family.</text>
</comment>
<reference evidence="3" key="1">
    <citation type="submission" date="2020-10" db="EMBL/GenBank/DDBJ databases">
        <authorList>
            <person name="Gilroy R."/>
        </authorList>
    </citation>
    <scope>NUCLEOTIDE SEQUENCE</scope>
    <source>
        <strain evidence="3">B3-2255</strain>
    </source>
</reference>
<dbReference type="PANTHER" id="PTHR12598:SF0">
    <property type="entry name" value="COPPER HOMEOSTASIS PROTEIN CUTC HOMOLOG"/>
    <property type="match status" value="1"/>
</dbReference>
<dbReference type="EMBL" id="JADILY010000097">
    <property type="protein sequence ID" value="MBO8481799.1"/>
    <property type="molecule type" value="Genomic_DNA"/>
</dbReference>
<proteinExistence type="inferred from homology"/>
<dbReference type="InterPro" id="IPR005627">
    <property type="entry name" value="CutC-like"/>
</dbReference>
<dbReference type="SUPFAM" id="SSF110395">
    <property type="entry name" value="CutC-like"/>
    <property type="match status" value="1"/>
</dbReference>
<protein>
    <recommendedName>
        <fullName evidence="2">PF03932 family protein CutC</fullName>
    </recommendedName>
</protein>
<organism evidence="3 4">
    <name type="scientific">Candidatus Merdivivens faecigallinarum</name>
    <dbReference type="NCBI Taxonomy" id="2840871"/>
    <lineage>
        <taxon>Bacteria</taxon>
        <taxon>Pseudomonadati</taxon>
        <taxon>Bacteroidota</taxon>
        <taxon>Bacteroidia</taxon>
        <taxon>Bacteroidales</taxon>
        <taxon>Muribaculaceae</taxon>
        <taxon>Muribaculaceae incertae sedis</taxon>
        <taxon>Candidatus Merdivivens</taxon>
    </lineage>
</organism>
<dbReference type="Proteomes" id="UP000823772">
    <property type="component" value="Unassembled WGS sequence"/>
</dbReference>
<comment type="caution">
    <text evidence="2">Once thought to be involved in copper homeostasis, experiments in E.coli have shown this is not the case.</text>
</comment>
<dbReference type="InterPro" id="IPR036822">
    <property type="entry name" value="CutC-like_dom_sf"/>
</dbReference>
<dbReference type="HAMAP" id="MF_00795">
    <property type="entry name" value="CutC"/>
    <property type="match status" value="1"/>
</dbReference>
<dbReference type="Pfam" id="PF03932">
    <property type="entry name" value="CutC"/>
    <property type="match status" value="1"/>
</dbReference>
<gene>
    <name evidence="2" type="primary">cutC</name>
    <name evidence="3" type="ORF">IAC87_04555</name>
</gene>
<evidence type="ECO:0000313" key="3">
    <source>
        <dbReference type="EMBL" id="MBO8481799.1"/>
    </source>
</evidence>
<keyword evidence="2" id="KW-0963">Cytoplasm</keyword>
<dbReference type="GO" id="GO:0005737">
    <property type="term" value="C:cytoplasm"/>
    <property type="evidence" value="ECO:0007669"/>
    <property type="project" value="UniProtKB-SubCell"/>
</dbReference>
<evidence type="ECO:0000256" key="2">
    <source>
        <dbReference type="HAMAP-Rule" id="MF_00795"/>
    </source>
</evidence>
<dbReference type="GO" id="GO:0005507">
    <property type="term" value="F:copper ion binding"/>
    <property type="evidence" value="ECO:0007669"/>
    <property type="project" value="TreeGrafter"/>
</dbReference>
<evidence type="ECO:0000313" key="4">
    <source>
        <dbReference type="Proteomes" id="UP000823772"/>
    </source>
</evidence>
<sequence length="249" mass="26471">MDRKNFKIEICANSAESCVAAQAGGADRVELCASIPEGGTTPSYGEIVMAREAITIGLNVIIRPRGGDFLYSPREIGAMLKDIEMCRKVGADGLVFGVLSPDGTVDKAAMRELMQAAGGLPVTFHRAFDHTADPFAALEDVISLGCARILTSGQQPSAEKGIPLLTELVRRAAGRIIIMPGCGIRENNIAGIAARTGAHEFHFSAREQVVSGMVYRNGDVCMGADCDEFVRDVTTASKVRRTIGQLTGK</sequence>
<comment type="caution">
    <text evidence="3">The sequence shown here is derived from an EMBL/GenBank/DDBJ whole genome shotgun (WGS) entry which is preliminary data.</text>
</comment>